<evidence type="ECO:0000256" key="1">
    <source>
        <dbReference type="ARBA" id="ARBA00004370"/>
    </source>
</evidence>
<dbReference type="InterPro" id="IPR000008">
    <property type="entry name" value="C2_dom"/>
</dbReference>
<gene>
    <name evidence="6" type="ORF">RR46_14908</name>
</gene>
<feature type="compositionally biased region" description="Polar residues" evidence="4">
    <location>
        <begin position="994"/>
        <end position="1005"/>
    </location>
</feature>
<reference evidence="6 7" key="1">
    <citation type="journal article" date="2015" name="Nat. Commun.">
        <title>Outbred genome sequencing and CRISPR/Cas9 gene editing in butterflies.</title>
        <authorList>
            <person name="Li X."/>
            <person name="Fan D."/>
            <person name="Zhang W."/>
            <person name="Liu G."/>
            <person name="Zhang L."/>
            <person name="Zhao L."/>
            <person name="Fang X."/>
            <person name="Chen L."/>
            <person name="Dong Y."/>
            <person name="Chen Y."/>
            <person name="Ding Y."/>
            <person name="Zhao R."/>
            <person name="Feng M."/>
            <person name="Zhu Y."/>
            <person name="Feng Y."/>
            <person name="Jiang X."/>
            <person name="Zhu D."/>
            <person name="Xiang H."/>
            <person name="Feng X."/>
            <person name="Li S."/>
            <person name="Wang J."/>
            <person name="Zhang G."/>
            <person name="Kronforst M.R."/>
            <person name="Wang W."/>
        </authorList>
    </citation>
    <scope>NUCLEOTIDE SEQUENCE [LARGE SCALE GENOMIC DNA]</scope>
    <source>
        <strain evidence="6">Ya'a_city_454_Px</strain>
        <tissue evidence="6">Whole body</tissue>
    </source>
</reference>
<organism evidence="6 7">
    <name type="scientific">Papilio xuthus</name>
    <name type="common">Asian swallowtail butterfly</name>
    <dbReference type="NCBI Taxonomy" id="66420"/>
    <lineage>
        <taxon>Eukaryota</taxon>
        <taxon>Metazoa</taxon>
        <taxon>Ecdysozoa</taxon>
        <taxon>Arthropoda</taxon>
        <taxon>Hexapoda</taxon>
        <taxon>Insecta</taxon>
        <taxon>Pterygota</taxon>
        <taxon>Neoptera</taxon>
        <taxon>Endopterygota</taxon>
        <taxon>Lepidoptera</taxon>
        <taxon>Glossata</taxon>
        <taxon>Ditrysia</taxon>
        <taxon>Papilionoidea</taxon>
        <taxon>Papilionidae</taxon>
        <taxon>Papilioninae</taxon>
        <taxon>Papilio</taxon>
    </lineage>
</organism>
<dbReference type="PANTHER" id="PTHR45716:SF2">
    <property type="entry name" value="BITESIZE, ISOFORM I"/>
    <property type="match status" value="1"/>
</dbReference>
<feature type="region of interest" description="Disordered" evidence="4">
    <location>
        <begin position="664"/>
        <end position="684"/>
    </location>
</feature>
<feature type="region of interest" description="Disordered" evidence="4">
    <location>
        <begin position="606"/>
        <end position="636"/>
    </location>
</feature>
<accession>A0A194PFD0</accession>
<feature type="compositionally biased region" description="Polar residues" evidence="4">
    <location>
        <begin position="668"/>
        <end position="684"/>
    </location>
</feature>
<name>A0A194PFD0_PAPXU</name>
<feature type="region of interest" description="Disordered" evidence="4">
    <location>
        <begin position="157"/>
        <end position="185"/>
    </location>
</feature>
<dbReference type="SUPFAM" id="SSF49562">
    <property type="entry name" value="C2 domain (Calcium/lipid-binding domain, CaLB)"/>
    <property type="match status" value="2"/>
</dbReference>
<feature type="region of interest" description="Disordered" evidence="4">
    <location>
        <begin position="279"/>
        <end position="385"/>
    </location>
</feature>
<evidence type="ECO:0000313" key="7">
    <source>
        <dbReference type="Proteomes" id="UP000053268"/>
    </source>
</evidence>
<evidence type="ECO:0000256" key="3">
    <source>
        <dbReference type="ARBA" id="ARBA00023136"/>
    </source>
</evidence>
<keyword evidence="7" id="KW-1185">Reference proteome</keyword>
<dbReference type="Pfam" id="PF00168">
    <property type="entry name" value="C2"/>
    <property type="match status" value="2"/>
</dbReference>
<comment type="subcellular location">
    <subcellularLocation>
        <location evidence="1">Membrane</location>
    </subcellularLocation>
</comment>
<dbReference type="InterPro" id="IPR001565">
    <property type="entry name" value="Synaptotagmin"/>
</dbReference>
<dbReference type="STRING" id="66420.A0A194PFD0"/>
<feature type="region of interest" description="Disordered" evidence="4">
    <location>
        <begin position="994"/>
        <end position="1016"/>
    </location>
</feature>
<feature type="compositionally biased region" description="Basic and acidic residues" evidence="4">
    <location>
        <begin position="700"/>
        <end position="713"/>
    </location>
</feature>
<dbReference type="PRINTS" id="PR00399">
    <property type="entry name" value="SYNAPTOTAGMN"/>
</dbReference>
<dbReference type="PANTHER" id="PTHR45716">
    <property type="entry name" value="BITESIZE, ISOFORM I"/>
    <property type="match status" value="1"/>
</dbReference>
<dbReference type="GO" id="GO:0042043">
    <property type="term" value="F:neurexin family protein binding"/>
    <property type="evidence" value="ECO:0007669"/>
    <property type="project" value="TreeGrafter"/>
</dbReference>
<keyword evidence="2" id="KW-0677">Repeat</keyword>
<feature type="compositionally biased region" description="Basic and acidic residues" evidence="4">
    <location>
        <begin position="336"/>
        <end position="358"/>
    </location>
</feature>
<proteinExistence type="predicted"/>
<protein>
    <submittedName>
        <fullName evidence="6">Synaptotagmin-like protein 4</fullName>
    </submittedName>
</protein>
<dbReference type="FunFam" id="2.60.40.150:FF:000006">
    <property type="entry name" value="Synaptotagmin-like 5, isoform CRA_a"/>
    <property type="match status" value="1"/>
</dbReference>
<dbReference type="GO" id="GO:0070382">
    <property type="term" value="C:exocytic vesicle"/>
    <property type="evidence" value="ECO:0007669"/>
    <property type="project" value="TreeGrafter"/>
</dbReference>
<dbReference type="Proteomes" id="UP000053268">
    <property type="component" value="Unassembled WGS sequence"/>
</dbReference>
<feature type="domain" description="C2" evidence="5">
    <location>
        <begin position="1044"/>
        <end position="1166"/>
    </location>
</feature>
<evidence type="ECO:0000256" key="4">
    <source>
        <dbReference type="SAM" id="MobiDB-lite"/>
    </source>
</evidence>
<dbReference type="GO" id="GO:0006887">
    <property type="term" value="P:exocytosis"/>
    <property type="evidence" value="ECO:0007669"/>
    <property type="project" value="TreeGrafter"/>
</dbReference>
<dbReference type="CDD" id="cd08521">
    <property type="entry name" value="C2A_SLP"/>
    <property type="match status" value="1"/>
</dbReference>
<feature type="region of interest" description="Disordered" evidence="4">
    <location>
        <begin position="700"/>
        <end position="720"/>
    </location>
</feature>
<feature type="compositionally biased region" description="Low complexity" evidence="4">
    <location>
        <begin position="158"/>
        <end position="169"/>
    </location>
</feature>
<evidence type="ECO:0000256" key="2">
    <source>
        <dbReference type="ARBA" id="ARBA00022737"/>
    </source>
</evidence>
<sequence>MSDKEVVSAVKNRRTSHKKVEEVTCWNCFSTEDDVDIEPIPLTKIREEQREKFKLYSFLASELSKPKAVSLKQKVSEHYIVGKKLDERICQNVEVSQYLQKNSDLEAVNGQHLTRKLVSSTSQTSPKVTDKLIPGIRRKVDKATETDINITIVKLTRSDSSSSSSTTPDFRPRRKLYPKPSINPAKLYDTIGTKSDVSMLSSSHTVDLDGSSKSLSRDNIDSKLKFSDPISKIVEPISQRKSTRPLPGSDYAENKSLNIVSQDKKISKGDITDVSKNTSRLCETRSSKTPEQKRSELLSIGKKIVKPSTTESRSKLESTPSTSSEITPKKATSNESLKEKTLSLKQRLRERYSLDKTTPKKSPSITDAKKPEDKVSSPSEMSKSIGSLSLKKILNEHYSIDKEIDETIAKYADLTKSKSKQSENKTDTIGPQVESPTGRVLLAKETVSRSTDNEQVKNVEMTERFNAERKTNITFHNYDSDQDESLSNEDIDKFSDTLYEQIKTSTPKSENKVSSEIGGKVLDSVDKDIDEMISKCAVLSISDKNEEENNDKVAVPNITPIKTLERSVVEKMTYPVSRIPIKQPSPVTTRKESSVLSRISKLQPEVNIPPTKGQVSRETLPLKSASPLTKKRESDFGKHKNESLLFAQKLLYPENKEGAVVYSEKTDNTSSNGSESGYAGSSATAQDIQEMDAINKELEDKIENKKDSGKADTPDNTLRRQTFKSSLPVLNRIVEKRILKTTTTSRSLNADINNAGTGLQPKRWSTLSTPPKSLYPVKQVNIYDIESESREKNKFASMMSACFKKLCCCCCRTVPEDDSPIGDPNSSLVAPIRKSYTLSNQYRTTQQSAPTIILNRPLDDGSSCTSLTKQDNDSINSNLTKVVDNESVKSTTVLLTNESKESFGNDNEVKSVNPCDQIKEIEASSRGSTLRSGEKMSFIRDVLSCRDTFLKSMEWFDNSLTRGKRCRQVKTDEWLELQNEDEVYLSDNATLSSGTATLPRRSSSPLPHDTDRFPINRSGLQARSESMASVYSGAGEGARGGVAVRGEVQFSLLYNYRLGALEVGVRRARDLAPVDTKRNRSDPYVKVYLLPDKSKTGKRKTKVKKNTLSPVFEETLSFVQPLAALSARTLWLSVWHADIFGRNDFLGEVTLPLADVVFDDPAPTWYKLHERTEQFEEQQGSRGDLIIGLKFECDGRGKGTLHVLVKEAKNLVATKPNGLADVFCKSYLLPERGRLAKQKTGVSRRTLSPRWEHTFTYRGLSPAELAGRALELSLWDRDRLASNDFMGAVRLSLGTGTYMGASVNWMDSVGKEVTLWQTMMQRPNFWVEGSLPLRPQLNN</sequence>
<evidence type="ECO:0000259" key="5">
    <source>
        <dbReference type="PROSITE" id="PS50004"/>
    </source>
</evidence>
<evidence type="ECO:0000313" key="6">
    <source>
        <dbReference type="EMBL" id="KPI91404.1"/>
    </source>
</evidence>
<dbReference type="EMBL" id="KQ459606">
    <property type="protein sequence ID" value="KPI91404.1"/>
    <property type="molecule type" value="Genomic_DNA"/>
</dbReference>
<feature type="compositionally biased region" description="Basic and acidic residues" evidence="4">
    <location>
        <begin position="282"/>
        <end position="296"/>
    </location>
</feature>
<dbReference type="SMART" id="SM00239">
    <property type="entry name" value="C2"/>
    <property type="match status" value="2"/>
</dbReference>
<keyword evidence="3" id="KW-0472">Membrane</keyword>
<feature type="region of interest" description="Disordered" evidence="4">
    <location>
        <begin position="235"/>
        <end position="255"/>
    </location>
</feature>
<dbReference type="CDD" id="cd04020">
    <property type="entry name" value="C2B_SLP_1-2-3-4"/>
    <property type="match status" value="1"/>
</dbReference>
<dbReference type="GO" id="GO:0005886">
    <property type="term" value="C:plasma membrane"/>
    <property type="evidence" value="ECO:0007669"/>
    <property type="project" value="TreeGrafter"/>
</dbReference>
<dbReference type="Gene3D" id="2.60.40.150">
    <property type="entry name" value="C2 domain"/>
    <property type="match status" value="2"/>
</dbReference>
<dbReference type="PROSITE" id="PS50004">
    <property type="entry name" value="C2"/>
    <property type="match status" value="2"/>
</dbReference>
<feature type="compositionally biased region" description="Low complexity" evidence="4">
    <location>
        <begin position="317"/>
        <end position="326"/>
    </location>
</feature>
<feature type="domain" description="C2" evidence="5">
    <location>
        <begin position="1181"/>
        <end position="1306"/>
    </location>
</feature>
<dbReference type="InterPro" id="IPR035892">
    <property type="entry name" value="C2_domain_sf"/>
</dbReference>
<dbReference type="InterPro" id="IPR043567">
    <property type="entry name" value="SYTL1-5_C2B"/>
</dbReference>